<gene>
    <name evidence="1" type="ORF">ENM15_03910</name>
</gene>
<protein>
    <submittedName>
        <fullName evidence="1">Glycosyltransferase</fullName>
    </submittedName>
</protein>
<dbReference type="GO" id="GO:0016740">
    <property type="term" value="F:transferase activity"/>
    <property type="evidence" value="ECO:0007669"/>
    <property type="project" value="UniProtKB-KW"/>
</dbReference>
<reference evidence="1" key="1">
    <citation type="journal article" date="2020" name="mSystems">
        <title>Genome- and Community-Level Interaction Insights into Carbon Utilization and Element Cycling Functions of Hydrothermarchaeota in Hydrothermal Sediment.</title>
        <authorList>
            <person name="Zhou Z."/>
            <person name="Liu Y."/>
            <person name="Xu W."/>
            <person name="Pan J."/>
            <person name="Luo Z.H."/>
            <person name="Li M."/>
        </authorList>
    </citation>
    <scope>NUCLEOTIDE SEQUENCE [LARGE SCALE GENOMIC DNA]</scope>
    <source>
        <strain evidence="1">SpSt-106</strain>
    </source>
</reference>
<comment type="caution">
    <text evidence="1">The sequence shown here is derived from an EMBL/GenBank/DDBJ whole genome shotgun (WGS) entry which is preliminary data.</text>
</comment>
<organism evidence="1">
    <name type="scientific">Thermodesulfobacterium geofontis</name>
    <dbReference type="NCBI Taxonomy" id="1295609"/>
    <lineage>
        <taxon>Bacteria</taxon>
        <taxon>Pseudomonadati</taxon>
        <taxon>Thermodesulfobacteriota</taxon>
        <taxon>Thermodesulfobacteria</taxon>
        <taxon>Thermodesulfobacteriales</taxon>
        <taxon>Thermodesulfobacteriaceae</taxon>
        <taxon>Thermodesulfobacterium</taxon>
    </lineage>
</organism>
<name>A0A7V6CDW1_9BACT</name>
<dbReference type="SUPFAM" id="SSF53756">
    <property type="entry name" value="UDP-Glycosyltransferase/glycogen phosphorylase"/>
    <property type="match status" value="1"/>
</dbReference>
<dbReference type="PANTHER" id="PTHR12526">
    <property type="entry name" value="GLYCOSYLTRANSFERASE"/>
    <property type="match status" value="1"/>
</dbReference>
<dbReference type="Gene3D" id="3.40.50.2000">
    <property type="entry name" value="Glycogen Phosphorylase B"/>
    <property type="match status" value="1"/>
</dbReference>
<dbReference type="PANTHER" id="PTHR12526:SF630">
    <property type="entry name" value="GLYCOSYLTRANSFERASE"/>
    <property type="match status" value="1"/>
</dbReference>
<dbReference type="EMBL" id="DRWR01000070">
    <property type="protein sequence ID" value="HHQ15946.1"/>
    <property type="molecule type" value="Genomic_DNA"/>
</dbReference>
<proteinExistence type="predicted"/>
<dbReference type="Pfam" id="PF13692">
    <property type="entry name" value="Glyco_trans_1_4"/>
    <property type="match status" value="1"/>
</dbReference>
<dbReference type="AlphaFoldDB" id="A0A7V6CDW1"/>
<keyword evidence="1" id="KW-0808">Transferase</keyword>
<sequence length="136" mass="15919">MILSSLWQSQDFLFFHPYGRVFSNALVEAMACGVPVISSDCRSGPREILAQNTNFNYQTDRPEFAEYGILMPTFNVKFKSADEPLEEKEKIWVEVLDKMLKNEDLRKTYAMKAKERADDFSLDKIVKQWQEILRLE</sequence>
<evidence type="ECO:0000313" key="1">
    <source>
        <dbReference type="EMBL" id="HHQ15946.1"/>
    </source>
</evidence>
<accession>A0A7V6CDW1</accession>